<dbReference type="Pfam" id="PF05125">
    <property type="entry name" value="Phage_cap_P2"/>
    <property type="match status" value="1"/>
</dbReference>
<proteinExistence type="predicted"/>
<dbReference type="Proteomes" id="UP000195840">
    <property type="component" value="Unassembled WGS sequence"/>
</dbReference>
<dbReference type="EMBL" id="NHOG01000017">
    <property type="protein sequence ID" value="OVZ79559.1"/>
    <property type="molecule type" value="Genomic_DNA"/>
</dbReference>
<reference evidence="1 2" key="1">
    <citation type="submission" date="2017-05" db="EMBL/GenBank/DDBJ databases">
        <title>Whole genome sequencing of Yersinia kristensenii.</title>
        <authorList>
            <person name="Campioni F."/>
        </authorList>
    </citation>
    <scope>NUCLEOTIDE SEQUENCE [LARGE SCALE GENOMIC DNA]</scope>
    <source>
        <strain evidence="1 2">CFSAN060538</strain>
    </source>
</reference>
<organism evidence="1 2">
    <name type="scientific">Yersinia kristensenii</name>
    <dbReference type="NCBI Taxonomy" id="28152"/>
    <lineage>
        <taxon>Bacteria</taxon>
        <taxon>Pseudomonadati</taxon>
        <taxon>Pseudomonadota</taxon>
        <taxon>Gammaproteobacteria</taxon>
        <taxon>Enterobacterales</taxon>
        <taxon>Yersiniaceae</taxon>
        <taxon>Yersinia</taxon>
    </lineage>
</organism>
<dbReference type="GeneID" id="61900721"/>
<sequence>MRPATRFKFNTYLTRQAELNGIAIGDLNKKFSVEPSVTQTIMTRVQQSSEFLSRINIVPVAELTAEKVGLGVTGSIASNTDTDGGDERETEDFLALDSEKYFCEQVNYDFHIRYNTLDLWARYQDFQTRLRDAIIRRQALDRILAGFNGISRAKTSNRKQHPLLQDIAVGWLQKYRTNAPTRVMSKIIDEDGNELSKTIRIGRNGDYLNLDALVMDATNNMIADWHQEDPHLVVITGRQLMQDKYFPIVNKEQENSETLAGDLIISQKRIGNLPAIRVPFFPPNALLITRLDNLSIYWMEDSHRRHINENPKRDRIENYESIKQDYVVEDYACGCLVENIEILPAPKERTDIAHLADALLTAVNSAAAPMVAEGDQ</sequence>
<evidence type="ECO:0000313" key="1">
    <source>
        <dbReference type="EMBL" id="OVZ79559.1"/>
    </source>
</evidence>
<comment type="caution">
    <text evidence="1">The sequence shown here is derived from an EMBL/GenBank/DDBJ whole genome shotgun (WGS) entry which is preliminary data.</text>
</comment>
<accession>A0AB73Q3W0</accession>
<gene>
    <name evidence="1" type="ORF">CBW52_14980</name>
</gene>
<protein>
    <submittedName>
        <fullName evidence="1">Phage major capsid protein, P2 family</fullName>
    </submittedName>
</protein>
<evidence type="ECO:0000313" key="2">
    <source>
        <dbReference type="Proteomes" id="UP000195840"/>
    </source>
</evidence>
<keyword evidence="2" id="KW-1185">Reference proteome</keyword>
<dbReference type="RefSeq" id="WP_049560040.1">
    <property type="nucleotide sequence ID" value="NZ_CABHXV010000019.1"/>
</dbReference>
<name>A0AB73Q3W0_YERKR</name>
<dbReference type="AlphaFoldDB" id="A0AB73Q3W0"/>
<dbReference type="NCBIfam" id="TIGR01551">
    <property type="entry name" value="major_capsid_P2"/>
    <property type="match status" value="1"/>
</dbReference>
<dbReference type="InterPro" id="IPR006441">
    <property type="entry name" value="Phage_P2_GpN"/>
</dbReference>